<proteinExistence type="predicted"/>
<feature type="domain" description="ABC transporter" evidence="11">
    <location>
        <begin position="376"/>
        <end position="613"/>
    </location>
</feature>
<dbReference type="SMART" id="SM00382">
    <property type="entry name" value="AAA"/>
    <property type="match status" value="2"/>
</dbReference>
<keyword evidence="8 10" id="KW-0472">Membrane</keyword>
<dbReference type="InterPro" id="IPR027417">
    <property type="entry name" value="P-loop_NTPase"/>
</dbReference>
<dbReference type="Gene3D" id="1.20.1560.10">
    <property type="entry name" value="ABC transporter type 1, transmembrane domain"/>
    <property type="match status" value="3"/>
</dbReference>
<dbReference type="InterPro" id="IPR011527">
    <property type="entry name" value="ABC1_TM_dom"/>
</dbReference>
<dbReference type="OrthoDB" id="6500128at2759"/>
<dbReference type="GO" id="GO:0016887">
    <property type="term" value="F:ATP hydrolysis activity"/>
    <property type="evidence" value="ECO:0007669"/>
    <property type="project" value="InterPro"/>
</dbReference>
<keyword evidence="4 10" id="KW-0812">Transmembrane</keyword>
<dbReference type="InterPro" id="IPR039421">
    <property type="entry name" value="Type_1_exporter"/>
</dbReference>
<evidence type="ECO:0000256" key="3">
    <source>
        <dbReference type="ARBA" id="ARBA00022475"/>
    </source>
</evidence>
<dbReference type="InterPro" id="IPR017871">
    <property type="entry name" value="ABC_transporter-like_CS"/>
</dbReference>
<evidence type="ECO:0000256" key="2">
    <source>
        <dbReference type="ARBA" id="ARBA00022448"/>
    </source>
</evidence>
<keyword evidence="2" id="KW-0813">Transport</keyword>
<dbReference type="SUPFAM" id="SSF90123">
    <property type="entry name" value="ABC transporter transmembrane region"/>
    <property type="match status" value="2"/>
</dbReference>
<keyword evidence="7 10" id="KW-1133">Transmembrane helix</keyword>
<protein>
    <submittedName>
        <fullName evidence="13">P-loop containing nucleoside triphosphate hydrolase protein</fullName>
    </submittedName>
</protein>
<evidence type="ECO:0000313" key="14">
    <source>
        <dbReference type="Proteomes" id="UP000799640"/>
    </source>
</evidence>
<name>A0A6G1I3J5_9PEZI</name>
<dbReference type="PANTHER" id="PTHR43394:SF1">
    <property type="entry name" value="ATP-BINDING CASSETTE SUB-FAMILY B MEMBER 10, MITOCHONDRIAL"/>
    <property type="match status" value="1"/>
</dbReference>
<evidence type="ECO:0000256" key="1">
    <source>
        <dbReference type="ARBA" id="ARBA00004651"/>
    </source>
</evidence>
<comment type="subcellular location">
    <subcellularLocation>
        <location evidence="1">Cell membrane</location>
        <topology evidence="1">Multi-pass membrane protein</topology>
    </subcellularLocation>
</comment>
<evidence type="ECO:0000256" key="8">
    <source>
        <dbReference type="ARBA" id="ARBA00023136"/>
    </source>
</evidence>
<dbReference type="FunFam" id="3.40.50.300:FF:000604">
    <property type="entry name" value="ABC transporter B family member 28"/>
    <property type="match status" value="1"/>
</dbReference>
<dbReference type="SUPFAM" id="SSF52540">
    <property type="entry name" value="P-loop containing nucleoside triphosphate hydrolases"/>
    <property type="match status" value="2"/>
</dbReference>
<evidence type="ECO:0000256" key="5">
    <source>
        <dbReference type="ARBA" id="ARBA00022741"/>
    </source>
</evidence>
<dbReference type="Pfam" id="PF00005">
    <property type="entry name" value="ABC_tran"/>
    <property type="match status" value="2"/>
</dbReference>
<dbReference type="PANTHER" id="PTHR43394">
    <property type="entry name" value="ATP-DEPENDENT PERMEASE MDL1, MITOCHONDRIAL"/>
    <property type="match status" value="1"/>
</dbReference>
<dbReference type="Gene3D" id="3.40.50.300">
    <property type="entry name" value="P-loop containing nucleotide triphosphate hydrolases"/>
    <property type="match status" value="2"/>
</dbReference>
<feature type="domain" description="ABC transporter" evidence="11">
    <location>
        <begin position="1102"/>
        <end position="1346"/>
    </location>
</feature>
<feature type="transmembrane region" description="Helical" evidence="10">
    <location>
        <begin position="43"/>
        <end position="61"/>
    </location>
</feature>
<feature type="domain" description="ABC transmembrane type-1" evidence="12">
    <location>
        <begin position="50"/>
        <end position="340"/>
    </location>
</feature>
<dbReference type="PROSITE" id="PS50893">
    <property type="entry name" value="ABC_TRANSPORTER_2"/>
    <property type="match status" value="2"/>
</dbReference>
<dbReference type="CDD" id="cd18577">
    <property type="entry name" value="ABC_6TM_Pgp_ABCB1_D1_like"/>
    <property type="match status" value="1"/>
</dbReference>
<feature type="domain" description="ABC transmembrane type-1" evidence="12">
    <location>
        <begin position="784"/>
        <end position="1069"/>
    </location>
</feature>
<dbReference type="GO" id="GO:0005886">
    <property type="term" value="C:plasma membrane"/>
    <property type="evidence" value="ECO:0007669"/>
    <property type="project" value="UniProtKB-SubCell"/>
</dbReference>
<feature type="compositionally biased region" description="Low complexity" evidence="9">
    <location>
        <begin position="687"/>
        <end position="703"/>
    </location>
</feature>
<feature type="transmembrane region" description="Helical" evidence="10">
    <location>
        <begin position="927"/>
        <end position="948"/>
    </location>
</feature>
<dbReference type="Pfam" id="PF00664">
    <property type="entry name" value="ABC_membrane"/>
    <property type="match status" value="2"/>
</dbReference>
<dbReference type="PROSITE" id="PS50929">
    <property type="entry name" value="ABC_TM1F"/>
    <property type="match status" value="2"/>
</dbReference>
<dbReference type="InterPro" id="IPR036640">
    <property type="entry name" value="ABC1_TM_sf"/>
</dbReference>
<feature type="region of interest" description="Disordered" evidence="9">
    <location>
        <begin position="685"/>
        <end position="734"/>
    </location>
</feature>
<accession>A0A6G1I3J5</accession>
<dbReference type="InterPro" id="IPR003439">
    <property type="entry name" value="ABC_transporter-like_ATP-bd"/>
</dbReference>
<keyword evidence="14" id="KW-1185">Reference proteome</keyword>
<evidence type="ECO:0000256" key="4">
    <source>
        <dbReference type="ARBA" id="ARBA00022692"/>
    </source>
</evidence>
<dbReference type="Proteomes" id="UP000799640">
    <property type="component" value="Unassembled WGS sequence"/>
</dbReference>
<keyword evidence="3" id="KW-1003">Cell membrane</keyword>
<evidence type="ECO:0000256" key="9">
    <source>
        <dbReference type="SAM" id="MobiDB-lite"/>
    </source>
</evidence>
<evidence type="ECO:0000256" key="6">
    <source>
        <dbReference type="ARBA" id="ARBA00022840"/>
    </source>
</evidence>
<gene>
    <name evidence="13" type="ORF">EJ06DRAFT_472451</name>
</gene>
<dbReference type="GO" id="GO:0005524">
    <property type="term" value="F:ATP binding"/>
    <property type="evidence" value="ECO:0007669"/>
    <property type="project" value="UniProtKB-KW"/>
</dbReference>
<sequence>MDYRRQKAGKDQGIVLSIAPEAAQEAPLKAQWKSLFGFTTRRHLLVLVPAILAAILAGALIPAQAYLLGRIFALFGKFGIGSLSDQDFQHHIREKLIWLALLGAGAWLVNGAFFMLWATFGELQTDSARHFSFRALEGRDSAWYDLVPDGITTLTNAILSYVDDMQHATSLSMGGVIRDLSTLLIAYIMALALSWKLTLVTAALIPMLVWIISVVSKKIHPNTEAQKKALHLASGRASTALTAIDAVKANNGQDQEVFSYAKLIAKASLFFRNQVHWNAAQSSVSKAGVLLMFVQGFWFGSTLVDKISGGAATVFTVFWSILLGTNAAMQIIPQIIPLEKGKLAGTKLRNLLDSRNGRLGRDTGPIWPICELGGSIIFNEVVFSYPSNPDKTVLKAISATCFPKQLTFIVGTSGSGKSTLGQLVMKLYEPAAGMVGLGTINVKDMRNDYVRKTCHLVEQHSVVFNTTIAENIALGALSQVTMEDIRRAATQAQIIDDIEAMPNGFQTVVGARGGELSGGQRQRIALARAFIRDSEFLILDESTSALDPTTRENLMWSIRRIREDRHTVIITHDVSCIHPKDNVIVMEDGHVVGYGLRFQLLNNAAFCRLLLAYPRAAAREPTIPERKCSIQPPKTPERQSARASTLVPSMFTNRIGVTPERNSAAVPSIVSPLWSTLPRSAGLSHRPMSLFPPLSSEPETPTPAERRKSRTVPHSTGKGKGKAPLRPSDEEPMISEEIDLQDMKSFEDDKDSAKATPALKPLPLHAILRSIWPVLTPWGRTVGIFGLFMSLVFAAMTSIFAFVFSKLLTTLYDPRDRKQKALKWSLAIIGIGVSDGLSLYLCTTAMQYCGQLWVNRIRELALWHLLEQPREFFEKEDNAVSSLVSCLDAHGEHMEEIVGRYLSSNLVIVVMISTAVIWSLVSCWKLTLVLLSCAPLPVLTTMGMKWIAQKMNGRHADVENKAHAKFTEAVTSMKTIRILTLEYHFRNEYSKAAQEVLKVGIKRALSMGIFHGMSTSTVPYISAILFHYGSVLLLKREFELSKILQVFTQLLMAMSNASMVAANLPNLSLAIDSATRLLRLAHLPSPTPEHDGLAQPSSATPIEFRDVSFAYPSRPAHPVLRSFNLTINAGDFIAIVGTSGCGKSTLAALLVKLYTLAPDGGAILVAHRNVQHLDTRTLRAQIALVPQSPTLFAGSVVDNILYGLPRAAHAYTYIDAMRAASLAGIHEYIMQLPAGYDTPIGDGGIGLSGGQLQRLAIARALARNPQVLVLDEATSALDAATAAELRAVLYGLIRGVGMTVVAVTHDRGMMRGADRVAVLDKGELVEVGSYEELVDEGGVFARLIGESRTRSASDVSGRAVLGGVRETPNERRRRVRGVDV</sequence>
<evidence type="ECO:0000259" key="11">
    <source>
        <dbReference type="PROSITE" id="PS50893"/>
    </source>
</evidence>
<dbReference type="CDD" id="cd18578">
    <property type="entry name" value="ABC_6TM_Pgp_ABCB1_D2_like"/>
    <property type="match status" value="1"/>
</dbReference>
<dbReference type="InterPro" id="IPR003593">
    <property type="entry name" value="AAA+_ATPase"/>
</dbReference>
<dbReference type="PROSITE" id="PS00211">
    <property type="entry name" value="ABC_TRANSPORTER_1"/>
    <property type="match status" value="2"/>
</dbReference>
<evidence type="ECO:0000256" key="10">
    <source>
        <dbReference type="SAM" id="Phobius"/>
    </source>
</evidence>
<keyword evidence="5" id="KW-0547">Nucleotide-binding</keyword>
<organism evidence="13 14">
    <name type="scientific">Trichodelitschia bisporula</name>
    <dbReference type="NCBI Taxonomy" id="703511"/>
    <lineage>
        <taxon>Eukaryota</taxon>
        <taxon>Fungi</taxon>
        <taxon>Dikarya</taxon>
        <taxon>Ascomycota</taxon>
        <taxon>Pezizomycotina</taxon>
        <taxon>Dothideomycetes</taxon>
        <taxon>Dothideomycetes incertae sedis</taxon>
        <taxon>Phaeotrichales</taxon>
        <taxon>Phaeotrichaceae</taxon>
        <taxon>Trichodelitschia</taxon>
    </lineage>
</organism>
<evidence type="ECO:0000259" key="12">
    <source>
        <dbReference type="PROSITE" id="PS50929"/>
    </source>
</evidence>
<keyword evidence="13" id="KW-0378">Hydrolase</keyword>
<evidence type="ECO:0000313" key="13">
    <source>
        <dbReference type="EMBL" id="KAF2402696.1"/>
    </source>
</evidence>
<feature type="compositionally biased region" description="Basic residues" evidence="9">
    <location>
        <begin position="707"/>
        <end position="723"/>
    </location>
</feature>
<evidence type="ECO:0000256" key="7">
    <source>
        <dbReference type="ARBA" id="ARBA00022989"/>
    </source>
</evidence>
<keyword evidence="6" id="KW-0067">ATP-binding</keyword>
<reference evidence="13" key="1">
    <citation type="journal article" date="2020" name="Stud. Mycol.">
        <title>101 Dothideomycetes genomes: a test case for predicting lifestyles and emergence of pathogens.</title>
        <authorList>
            <person name="Haridas S."/>
            <person name="Albert R."/>
            <person name="Binder M."/>
            <person name="Bloem J."/>
            <person name="Labutti K."/>
            <person name="Salamov A."/>
            <person name="Andreopoulos B."/>
            <person name="Baker S."/>
            <person name="Barry K."/>
            <person name="Bills G."/>
            <person name="Bluhm B."/>
            <person name="Cannon C."/>
            <person name="Castanera R."/>
            <person name="Culley D."/>
            <person name="Daum C."/>
            <person name="Ezra D."/>
            <person name="Gonzalez J."/>
            <person name="Henrissat B."/>
            <person name="Kuo A."/>
            <person name="Liang C."/>
            <person name="Lipzen A."/>
            <person name="Lutzoni F."/>
            <person name="Magnuson J."/>
            <person name="Mondo S."/>
            <person name="Nolan M."/>
            <person name="Ohm R."/>
            <person name="Pangilinan J."/>
            <person name="Park H.-J."/>
            <person name="Ramirez L."/>
            <person name="Alfaro M."/>
            <person name="Sun H."/>
            <person name="Tritt A."/>
            <person name="Yoshinaga Y."/>
            <person name="Zwiers L.-H."/>
            <person name="Turgeon B."/>
            <person name="Goodwin S."/>
            <person name="Spatafora J."/>
            <person name="Crous P."/>
            <person name="Grigoriev I."/>
        </authorList>
    </citation>
    <scope>NUCLEOTIDE SEQUENCE</scope>
    <source>
        <strain evidence="13">CBS 262.69</strain>
    </source>
</reference>
<dbReference type="EMBL" id="ML996690">
    <property type="protein sequence ID" value="KAF2402696.1"/>
    <property type="molecule type" value="Genomic_DNA"/>
</dbReference>
<feature type="transmembrane region" description="Helical" evidence="10">
    <location>
        <begin position="782"/>
        <end position="804"/>
    </location>
</feature>
<feature type="transmembrane region" description="Helical" evidence="10">
    <location>
        <begin position="901"/>
        <end position="921"/>
    </location>
</feature>
<dbReference type="GO" id="GO:0015421">
    <property type="term" value="F:ABC-type oligopeptide transporter activity"/>
    <property type="evidence" value="ECO:0007669"/>
    <property type="project" value="TreeGrafter"/>
</dbReference>
<dbReference type="FunFam" id="3.40.50.300:FF:000854">
    <property type="entry name" value="Multidrug ABC transporter ATP-binding protein"/>
    <property type="match status" value="1"/>
</dbReference>
<feature type="transmembrane region" description="Helical" evidence="10">
    <location>
        <begin position="184"/>
        <end position="212"/>
    </location>
</feature>
<feature type="transmembrane region" description="Helical" evidence="10">
    <location>
        <begin position="824"/>
        <end position="842"/>
    </location>
</feature>
<feature type="transmembrane region" description="Helical" evidence="10">
    <location>
        <begin position="96"/>
        <end position="120"/>
    </location>
</feature>
<dbReference type="GO" id="GO:0005737">
    <property type="term" value="C:cytoplasm"/>
    <property type="evidence" value="ECO:0007669"/>
    <property type="project" value="UniProtKB-ARBA"/>
</dbReference>